<dbReference type="InterPro" id="IPR057206">
    <property type="entry name" value="DUF7884"/>
</dbReference>
<dbReference type="CDD" id="cd02440">
    <property type="entry name" value="AdoMet_MTases"/>
    <property type="match status" value="1"/>
</dbReference>
<dbReference type="InterPro" id="IPR029063">
    <property type="entry name" value="SAM-dependent_MTases_sf"/>
</dbReference>
<dbReference type="SUPFAM" id="SSF53335">
    <property type="entry name" value="S-adenosyl-L-methionine-dependent methyltransferases"/>
    <property type="match status" value="1"/>
</dbReference>
<keyword evidence="4" id="KW-0949">S-adenosyl-L-methionine</keyword>
<evidence type="ECO:0000256" key="5">
    <source>
        <dbReference type="ARBA" id="ARBA00023098"/>
    </source>
</evidence>
<dbReference type="InterPro" id="IPR050723">
    <property type="entry name" value="CFA/CMAS"/>
</dbReference>
<protein>
    <recommendedName>
        <fullName evidence="6">DUF7884 domain-containing protein</fullName>
    </recommendedName>
</protein>
<accession>A0A381U4C0</accession>
<proteinExistence type="inferred from homology"/>
<reference evidence="7" key="1">
    <citation type="submission" date="2018-05" db="EMBL/GenBank/DDBJ databases">
        <authorList>
            <person name="Lanie J.A."/>
            <person name="Ng W.-L."/>
            <person name="Kazmierczak K.M."/>
            <person name="Andrzejewski T.M."/>
            <person name="Davidsen T.M."/>
            <person name="Wayne K.J."/>
            <person name="Tettelin H."/>
            <person name="Glass J.I."/>
            <person name="Rusch D."/>
            <person name="Podicherti R."/>
            <person name="Tsui H.-C.T."/>
            <person name="Winkler M.E."/>
        </authorList>
    </citation>
    <scope>NUCLEOTIDE SEQUENCE</scope>
</reference>
<dbReference type="Gene3D" id="3.40.50.150">
    <property type="entry name" value="Vaccinia Virus protein VP39"/>
    <property type="match status" value="1"/>
</dbReference>
<dbReference type="PANTHER" id="PTHR43667">
    <property type="entry name" value="CYCLOPROPANE-FATTY-ACYL-PHOSPHOLIPID SYNTHASE"/>
    <property type="match status" value="1"/>
</dbReference>
<keyword evidence="5" id="KW-0443">Lipid metabolism</keyword>
<evidence type="ECO:0000256" key="3">
    <source>
        <dbReference type="ARBA" id="ARBA00022679"/>
    </source>
</evidence>
<dbReference type="GO" id="GO:0008168">
    <property type="term" value="F:methyltransferase activity"/>
    <property type="evidence" value="ECO:0007669"/>
    <property type="project" value="UniProtKB-KW"/>
</dbReference>
<evidence type="ECO:0000256" key="1">
    <source>
        <dbReference type="ARBA" id="ARBA00010815"/>
    </source>
</evidence>
<evidence type="ECO:0000256" key="4">
    <source>
        <dbReference type="ARBA" id="ARBA00022691"/>
    </source>
</evidence>
<dbReference type="PANTHER" id="PTHR43667:SF1">
    <property type="entry name" value="CYCLOPROPANE-FATTY-ACYL-PHOSPHOLIPID SYNTHASE"/>
    <property type="match status" value="1"/>
</dbReference>
<dbReference type="InterPro" id="IPR003333">
    <property type="entry name" value="CMAS"/>
</dbReference>
<dbReference type="Pfam" id="PF02353">
    <property type="entry name" value="CMAS"/>
    <property type="match status" value="1"/>
</dbReference>
<feature type="domain" description="DUF7884" evidence="6">
    <location>
        <begin position="14"/>
        <end position="87"/>
    </location>
</feature>
<dbReference type="PIRSF" id="PIRSF003085">
    <property type="entry name" value="CMAS"/>
    <property type="match status" value="1"/>
</dbReference>
<dbReference type="Pfam" id="PF25371">
    <property type="entry name" value="DUF7884"/>
    <property type="match status" value="1"/>
</dbReference>
<evidence type="ECO:0000313" key="7">
    <source>
        <dbReference type="EMBL" id="SVA23092.1"/>
    </source>
</evidence>
<evidence type="ECO:0000256" key="2">
    <source>
        <dbReference type="ARBA" id="ARBA00022603"/>
    </source>
</evidence>
<dbReference type="GO" id="GO:0032259">
    <property type="term" value="P:methylation"/>
    <property type="evidence" value="ECO:0007669"/>
    <property type="project" value="UniProtKB-KW"/>
</dbReference>
<organism evidence="7">
    <name type="scientific">marine metagenome</name>
    <dbReference type="NCBI Taxonomy" id="408172"/>
    <lineage>
        <taxon>unclassified sequences</taxon>
        <taxon>metagenomes</taxon>
        <taxon>ecological metagenomes</taxon>
    </lineage>
</organism>
<comment type="similarity">
    <text evidence="1">Belongs to the CFA/CMAS family.</text>
</comment>
<sequence length="394" mass="46415">MLFSILKKIKFKGKIDFIDYKGNKHSFGQAGPYSKVRFTNKSIERKLVRNPGLYLGEGYMNKEIVIEAGTIEDFINVITISYDDYLNHNFAFRMYEKILSFFKPFQQINRLVQSKNNVAHHYDLNEDLYRLMLDKDMQYSCAYFHNENISLEQAQTDKKKHIIEKLQIKDDMEVLDIGCGWGGMALQIAKDTGARVKGITLSENQLATAQRRAQAEGLNEKVKFSLQDYRHEKYKYDRIVSVGMFEHVGASYFPEFFSKTYDLLKDSGIFLLHTIGQRGKPVATSPWMRKYIFPGGYIPALSEITKVTEKYNINITDIEILRMHYAHTLSHWYKRTMDHKKEIIKMFDERFLRMWEFYLLISKYSFVNMGNVVYQIQIAKNIHNLPLTRNYIYN</sequence>
<dbReference type="AlphaFoldDB" id="A0A381U4C0"/>
<name>A0A381U4C0_9ZZZZ</name>
<keyword evidence="2" id="KW-0489">Methyltransferase</keyword>
<dbReference type="EMBL" id="UINC01005714">
    <property type="protein sequence ID" value="SVA23092.1"/>
    <property type="molecule type" value="Genomic_DNA"/>
</dbReference>
<keyword evidence="3" id="KW-0808">Transferase</keyword>
<evidence type="ECO:0000259" key="6">
    <source>
        <dbReference type="Pfam" id="PF25371"/>
    </source>
</evidence>
<gene>
    <name evidence="7" type="ORF">METZ01_LOCUS75946</name>
</gene>
<dbReference type="GO" id="GO:0008610">
    <property type="term" value="P:lipid biosynthetic process"/>
    <property type="evidence" value="ECO:0007669"/>
    <property type="project" value="InterPro"/>
</dbReference>